<name>A0A3G4ZN60_9VIRU</name>
<accession>A0A3G4ZN60</accession>
<dbReference type="EMBL" id="MK071983">
    <property type="protein sequence ID" value="AYV76302.1"/>
    <property type="molecule type" value="Genomic_DNA"/>
</dbReference>
<sequence length="400" mass="47958">MIDIEDLDSIDIDVDDINDSYFNGTHENNIDTKINLNENDFFEQLNKNKKIFLHLNKLIDNNKYKEMIKFITNIHVIKQVEAVLITLNFEKLSKKLLSAYIIVGFPDDFFSINCSEFKFLMNMELSDYTSMINNFSDNDIEINLYVLSITIIRYITYFIDNKQCDNNLIDFIGSLHLYYHKFDQFIRIDKEKQINKLIKRWCDLEITKELIIISDKYTDEQKNDTITVMNQSQIEIKNLILHFDDKFDLTILFKYTEIQNRIQKYIMQTFWDNLFNSLDENYNEFYNVLNIIIEYINLLSYNIKYLDNAICTNYTNYTHIDHIKYRIKNHSFSTDDFINLFDVFVNVLIKIPDYNKVLLSKWIGLKQIMIEKTNTNNNKETQNMMIVNGLKFLLEHFVIQ</sequence>
<proteinExistence type="predicted"/>
<protein>
    <submittedName>
        <fullName evidence="1">Uncharacterized protein</fullName>
    </submittedName>
</protein>
<reference evidence="1" key="1">
    <citation type="submission" date="2018-10" db="EMBL/GenBank/DDBJ databases">
        <title>Hidden diversity of soil giant viruses.</title>
        <authorList>
            <person name="Schulz F."/>
            <person name="Alteio L."/>
            <person name="Goudeau D."/>
            <person name="Ryan E.M."/>
            <person name="Malmstrom R.R."/>
            <person name="Blanchard J."/>
            <person name="Woyke T."/>
        </authorList>
    </citation>
    <scope>NUCLEOTIDE SEQUENCE</scope>
    <source>
        <strain evidence="1">TEV1</strain>
    </source>
</reference>
<gene>
    <name evidence="1" type="ORF">Terrestrivirus5_124</name>
</gene>
<evidence type="ECO:0000313" key="1">
    <source>
        <dbReference type="EMBL" id="AYV76302.1"/>
    </source>
</evidence>
<organism evidence="1">
    <name type="scientific">Terrestrivirus sp</name>
    <dbReference type="NCBI Taxonomy" id="2487775"/>
    <lineage>
        <taxon>Viruses</taxon>
        <taxon>Varidnaviria</taxon>
        <taxon>Bamfordvirae</taxon>
        <taxon>Nucleocytoviricota</taxon>
        <taxon>Megaviricetes</taxon>
        <taxon>Imitervirales</taxon>
        <taxon>Mimiviridae</taxon>
        <taxon>Klosneuvirinae</taxon>
    </lineage>
</organism>